<dbReference type="HAMAP" id="MF_00274">
    <property type="entry name" value="DNA_YbaB_EbfC"/>
    <property type="match status" value="1"/>
</dbReference>
<dbReference type="PANTHER" id="PTHR33449">
    <property type="entry name" value="NUCLEOID-ASSOCIATED PROTEIN YBAB"/>
    <property type="match status" value="1"/>
</dbReference>
<evidence type="ECO:0000256" key="3">
    <source>
        <dbReference type="SAM" id="Coils"/>
    </source>
</evidence>
<gene>
    <name evidence="4" type="ORF">SAMN02910344_00795</name>
</gene>
<dbReference type="RefSeq" id="WP_093141140.1">
    <property type="nucleotide sequence ID" value="NZ_FOXF01000009.1"/>
</dbReference>
<keyword evidence="2" id="KW-0963">Cytoplasm</keyword>
<evidence type="ECO:0000256" key="1">
    <source>
        <dbReference type="ARBA" id="ARBA00023125"/>
    </source>
</evidence>
<protein>
    <recommendedName>
        <fullName evidence="2">Nucleoid-associated protein SAMN02910344_00795</fullName>
    </recommendedName>
</protein>
<dbReference type="GO" id="GO:0043590">
    <property type="term" value="C:bacterial nucleoid"/>
    <property type="evidence" value="ECO:0007669"/>
    <property type="project" value="UniProtKB-UniRule"/>
</dbReference>
<comment type="subcellular location">
    <subcellularLocation>
        <location evidence="2">Cytoplasm</location>
        <location evidence="2">Nucleoid</location>
    </subcellularLocation>
</comment>
<dbReference type="AlphaFoldDB" id="A0A662ZG01"/>
<dbReference type="OrthoDB" id="9808738at2"/>
<dbReference type="EMBL" id="FOXF01000009">
    <property type="protein sequence ID" value="SFP22245.1"/>
    <property type="molecule type" value="Genomic_DNA"/>
</dbReference>
<comment type="subunit">
    <text evidence="2">Homodimer.</text>
</comment>
<proteinExistence type="inferred from homology"/>
<dbReference type="SUPFAM" id="SSF82607">
    <property type="entry name" value="YbaB-like"/>
    <property type="match status" value="1"/>
</dbReference>
<dbReference type="InterPro" id="IPR036894">
    <property type="entry name" value="YbaB-like_sf"/>
</dbReference>
<name>A0A662ZG01_9GAMM</name>
<keyword evidence="3" id="KW-0175">Coiled coil</keyword>
<dbReference type="Gene3D" id="3.30.1310.10">
    <property type="entry name" value="Nucleoid-associated protein YbaB-like domain"/>
    <property type="match status" value="1"/>
</dbReference>
<feature type="coiled-coil region" evidence="3">
    <location>
        <begin position="8"/>
        <end position="35"/>
    </location>
</feature>
<dbReference type="GO" id="GO:0005829">
    <property type="term" value="C:cytosol"/>
    <property type="evidence" value="ECO:0007669"/>
    <property type="project" value="TreeGrafter"/>
</dbReference>
<sequence length="110" mass="12005">MFNGMGGLGNMMKQAQLMQERMKKAQDEIEAHEVEGVAGGGLVKVRMNGAHQVLKVEIAESAFGDDREMCEDLIVAASNDAARQISEYSTERMSKVTNGVPLPPGFKFPF</sequence>
<reference evidence="4 5" key="1">
    <citation type="submission" date="2016-10" db="EMBL/GenBank/DDBJ databases">
        <authorList>
            <person name="Varghese N."/>
            <person name="Submissions S."/>
        </authorList>
    </citation>
    <scope>NUCLEOTIDE SEQUENCE [LARGE SCALE GENOMIC DNA]</scope>
    <source>
        <strain evidence="4 5">DSM 1361</strain>
    </source>
</reference>
<dbReference type="GO" id="GO:0003677">
    <property type="term" value="F:DNA binding"/>
    <property type="evidence" value="ECO:0007669"/>
    <property type="project" value="UniProtKB-UniRule"/>
</dbReference>
<organism evidence="4 5">
    <name type="scientific">Ruminobacter amylophilus</name>
    <dbReference type="NCBI Taxonomy" id="867"/>
    <lineage>
        <taxon>Bacteria</taxon>
        <taxon>Pseudomonadati</taxon>
        <taxon>Pseudomonadota</taxon>
        <taxon>Gammaproteobacteria</taxon>
        <taxon>Aeromonadales</taxon>
        <taxon>Succinivibrionaceae</taxon>
        <taxon>Ruminobacter</taxon>
    </lineage>
</organism>
<evidence type="ECO:0000313" key="5">
    <source>
        <dbReference type="Proteomes" id="UP000243745"/>
    </source>
</evidence>
<evidence type="ECO:0000256" key="2">
    <source>
        <dbReference type="HAMAP-Rule" id="MF_00274"/>
    </source>
</evidence>
<dbReference type="InterPro" id="IPR004401">
    <property type="entry name" value="YbaB/EbfC"/>
</dbReference>
<dbReference type="Proteomes" id="UP000243745">
    <property type="component" value="Unassembled WGS sequence"/>
</dbReference>
<dbReference type="PANTHER" id="PTHR33449:SF1">
    <property type="entry name" value="NUCLEOID-ASSOCIATED PROTEIN YBAB"/>
    <property type="match status" value="1"/>
</dbReference>
<keyword evidence="5" id="KW-1185">Reference proteome</keyword>
<comment type="function">
    <text evidence="2">Binds to DNA and alters its conformation. May be involved in regulation of gene expression, nucleoid organization and DNA protection.</text>
</comment>
<accession>A0A662ZG01</accession>
<dbReference type="PIRSF" id="PIRSF004555">
    <property type="entry name" value="UCP004555"/>
    <property type="match status" value="1"/>
</dbReference>
<keyword evidence="1 2" id="KW-0238">DNA-binding</keyword>
<evidence type="ECO:0000313" key="4">
    <source>
        <dbReference type="EMBL" id="SFP22245.1"/>
    </source>
</evidence>
<dbReference type="Pfam" id="PF02575">
    <property type="entry name" value="YbaB_DNA_bd"/>
    <property type="match status" value="1"/>
</dbReference>
<comment type="similarity">
    <text evidence="2">Belongs to the YbaB/EbfC family.</text>
</comment>
<dbReference type="NCBIfam" id="TIGR00103">
    <property type="entry name" value="DNA_YbaB_EbfC"/>
    <property type="match status" value="1"/>
</dbReference>